<gene>
    <name evidence="2" type="ORF">SAMN05216605_106177</name>
</gene>
<keyword evidence="1" id="KW-0812">Transmembrane</keyword>
<evidence type="ECO:0000313" key="3">
    <source>
        <dbReference type="Proteomes" id="UP000182894"/>
    </source>
</evidence>
<organism evidence="2 3">
    <name type="scientific">Pseudomonas abietaniphila</name>
    <dbReference type="NCBI Taxonomy" id="89065"/>
    <lineage>
        <taxon>Bacteria</taxon>
        <taxon>Pseudomonadati</taxon>
        <taxon>Pseudomonadota</taxon>
        <taxon>Gammaproteobacteria</taxon>
        <taxon>Pseudomonadales</taxon>
        <taxon>Pseudomonadaceae</taxon>
        <taxon>Pseudomonas</taxon>
    </lineage>
</organism>
<accession>A0A1G8CA29</accession>
<evidence type="ECO:0000256" key="1">
    <source>
        <dbReference type="SAM" id="Phobius"/>
    </source>
</evidence>
<proteinExistence type="predicted"/>
<keyword evidence="1" id="KW-1133">Transmembrane helix</keyword>
<keyword evidence="1" id="KW-0472">Membrane</keyword>
<reference evidence="3" key="1">
    <citation type="submission" date="2016-10" db="EMBL/GenBank/DDBJ databases">
        <authorList>
            <person name="Varghese N."/>
            <person name="Submissions S."/>
        </authorList>
    </citation>
    <scope>NUCLEOTIDE SEQUENCE [LARGE SCALE GENOMIC DNA]</scope>
    <source>
        <strain evidence="3">ATCC 700689</strain>
    </source>
</reference>
<keyword evidence="3" id="KW-1185">Reference proteome</keyword>
<dbReference type="AlphaFoldDB" id="A0A1G8CA29"/>
<evidence type="ECO:0000313" key="2">
    <source>
        <dbReference type="EMBL" id="SDH41750.1"/>
    </source>
</evidence>
<dbReference type="STRING" id="89065.SAMN05216605_106177"/>
<feature type="transmembrane region" description="Helical" evidence="1">
    <location>
        <begin position="29"/>
        <end position="46"/>
    </location>
</feature>
<dbReference type="Proteomes" id="UP000182894">
    <property type="component" value="Unassembled WGS sequence"/>
</dbReference>
<sequence>MLFILGIFLSYTAYFVLNRKLIHKRPRKWTGLALIIVGATATFTLDTHIDDFFIWGFVVAWVIGLELFFNCEKYKDYYW</sequence>
<name>A0A1G8CA29_9PSED</name>
<dbReference type="RefSeq" id="WP_074753029.1">
    <property type="nucleotide sequence ID" value="NZ_FNCO01000006.1"/>
</dbReference>
<feature type="transmembrane region" description="Helical" evidence="1">
    <location>
        <begin position="52"/>
        <end position="69"/>
    </location>
</feature>
<protein>
    <submittedName>
        <fullName evidence="2">Uncharacterized protein</fullName>
    </submittedName>
</protein>
<dbReference type="EMBL" id="FNCO01000006">
    <property type="protein sequence ID" value="SDH41750.1"/>
    <property type="molecule type" value="Genomic_DNA"/>
</dbReference>